<evidence type="ECO:0000313" key="2">
    <source>
        <dbReference type="Proteomes" id="UP000809431"/>
    </source>
</evidence>
<keyword evidence="1" id="KW-0548">Nucleotidyltransferase</keyword>
<dbReference type="Pfam" id="PF02348">
    <property type="entry name" value="CTP_transf_3"/>
    <property type="match status" value="1"/>
</dbReference>
<name>A0ABS2BRH3_9NEIS</name>
<dbReference type="PANTHER" id="PTHR21485">
    <property type="entry name" value="HAD SUPERFAMILY MEMBERS CMAS AND KDSC"/>
    <property type="match status" value="1"/>
</dbReference>
<dbReference type="InterPro" id="IPR003329">
    <property type="entry name" value="Cytidylyl_trans"/>
</dbReference>
<dbReference type="InterPro" id="IPR050793">
    <property type="entry name" value="CMP-NeuNAc_synthase"/>
</dbReference>
<dbReference type="Gene3D" id="3.90.550.10">
    <property type="entry name" value="Spore Coat Polysaccharide Biosynthesis Protein SpsA, Chain A"/>
    <property type="match status" value="1"/>
</dbReference>
<protein>
    <submittedName>
        <fullName evidence="1">Acylneuraminate cytidylyltransferase family protein</fullName>
    </submittedName>
</protein>
<accession>A0ABS2BRH3</accession>
<reference evidence="1 2" key="1">
    <citation type="submission" date="2021-01" db="EMBL/GenBank/DDBJ databases">
        <title>Draft Genome Sequence and Polyhydroxyalkanoate Biosynthetic Potential of Jeongeupia naejangsanensis Type Strain DSM 24253.</title>
        <authorList>
            <person name="Turrini P."/>
            <person name="Artuso I."/>
            <person name="Lugli G.A."/>
            <person name="Frangipani E."/>
            <person name="Ventura M."/>
            <person name="Visca P."/>
        </authorList>
    </citation>
    <scope>NUCLEOTIDE SEQUENCE [LARGE SCALE GENOMIC DNA]</scope>
    <source>
        <strain evidence="1 2">DSM 24253</strain>
    </source>
</reference>
<keyword evidence="2" id="KW-1185">Reference proteome</keyword>
<dbReference type="Proteomes" id="UP000809431">
    <property type="component" value="Unassembled WGS sequence"/>
</dbReference>
<dbReference type="SUPFAM" id="SSF53448">
    <property type="entry name" value="Nucleotide-diphospho-sugar transferases"/>
    <property type="match status" value="1"/>
</dbReference>
<comment type="caution">
    <text evidence="1">The sequence shown here is derived from an EMBL/GenBank/DDBJ whole genome shotgun (WGS) entry which is preliminary data.</text>
</comment>
<proteinExistence type="predicted"/>
<keyword evidence="1" id="KW-0808">Transferase</keyword>
<evidence type="ECO:0000313" key="1">
    <source>
        <dbReference type="EMBL" id="MBM3117394.1"/>
    </source>
</evidence>
<dbReference type="EMBL" id="JAESND010000010">
    <property type="protein sequence ID" value="MBM3117394.1"/>
    <property type="molecule type" value="Genomic_DNA"/>
</dbReference>
<organism evidence="1 2">
    <name type="scientific">Jeongeupia naejangsanensis</name>
    <dbReference type="NCBI Taxonomy" id="613195"/>
    <lineage>
        <taxon>Bacteria</taxon>
        <taxon>Pseudomonadati</taxon>
        <taxon>Pseudomonadota</taxon>
        <taxon>Betaproteobacteria</taxon>
        <taxon>Neisseriales</taxon>
        <taxon>Chitinibacteraceae</taxon>
        <taxon>Jeongeupia</taxon>
    </lineage>
</organism>
<dbReference type="PANTHER" id="PTHR21485:SF6">
    <property type="entry name" value="N-ACYLNEURAMINATE CYTIDYLYLTRANSFERASE-RELATED"/>
    <property type="match status" value="1"/>
</dbReference>
<gene>
    <name evidence="1" type="ORF">JMJ54_16280</name>
</gene>
<dbReference type="GO" id="GO:0016779">
    <property type="term" value="F:nucleotidyltransferase activity"/>
    <property type="evidence" value="ECO:0007669"/>
    <property type="project" value="UniProtKB-KW"/>
</dbReference>
<dbReference type="CDD" id="cd02513">
    <property type="entry name" value="CMP-NeuAc_Synthase"/>
    <property type="match status" value="1"/>
</dbReference>
<dbReference type="RefSeq" id="WP_203539616.1">
    <property type="nucleotide sequence ID" value="NZ_JAESND010000010.1"/>
</dbReference>
<dbReference type="InterPro" id="IPR029044">
    <property type="entry name" value="Nucleotide-diphossugar_trans"/>
</dbReference>
<sequence>MTNSRTFAFIFARGGSKGLPGKNIRELGGIPLLAYGIRLAQRMDRVERVFVSTDDAEIAAVARRFGAEVIDRPAELASDTASEWHAWQHAIKQLRDERGLDFDVFLSLPATSPLRNEGDVLCCLDALDESADVVITVSPSARSPYFNMVSTDESGYAKIVLGDAHFKRRQDVPEVYDITTVAYVSRPDFILNSERIFAGRVRTVVVPKERAVDIDDEFDFKIAEALLQS</sequence>